<protein>
    <submittedName>
        <fullName evidence="1">Uncharacterized protein</fullName>
    </submittedName>
</protein>
<keyword evidence="2" id="KW-1185">Reference proteome</keyword>
<dbReference type="Proteomes" id="UP000735302">
    <property type="component" value="Unassembled WGS sequence"/>
</dbReference>
<evidence type="ECO:0000313" key="1">
    <source>
        <dbReference type="EMBL" id="GFO09199.1"/>
    </source>
</evidence>
<name>A0AAV4AN25_9GAST</name>
<sequence length="82" mass="8967">MGTAFDPNNQHANHGITTTMRYCGTSPPLPSLHRPLMKTPAKCYISPVVPPSARLRGASLREVNNSSITDNLCERKRYSVAA</sequence>
<comment type="caution">
    <text evidence="1">The sequence shown here is derived from an EMBL/GenBank/DDBJ whole genome shotgun (WGS) entry which is preliminary data.</text>
</comment>
<reference evidence="1 2" key="1">
    <citation type="journal article" date="2021" name="Elife">
        <title>Chloroplast acquisition without the gene transfer in kleptoplastic sea slugs, Plakobranchus ocellatus.</title>
        <authorList>
            <person name="Maeda T."/>
            <person name="Takahashi S."/>
            <person name="Yoshida T."/>
            <person name="Shimamura S."/>
            <person name="Takaki Y."/>
            <person name="Nagai Y."/>
            <person name="Toyoda A."/>
            <person name="Suzuki Y."/>
            <person name="Arimoto A."/>
            <person name="Ishii H."/>
            <person name="Satoh N."/>
            <person name="Nishiyama T."/>
            <person name="Hasebe M."/>
            <person name="Maruyama T."/>
            <person name="Minagawa J."/>
            <person name="Obokata J."/>
            <person name="Shigenobu S."/>
        </authorList>
    </citation>
    <scope>NUCLEOTIDE SEQUENCE [LARGE SCALE GENOMIC DNA]</scope>
</reference>
<organism evidence="1 2">
    <name type="scientific">Plakobranchus ocellatus</name>
    <dbReference type="NCBI Taxonomy" id="259542"/>
    <lineage>
        <taxon>Eukaryota</taxon>
        <taxon>Metazoa</taxon>
        <taxon>Spiralia</taxon>
        <taxon>Lophotrochozoa</taxon>
        <taxon>Mollusca</taxon>
        <taxon>Gastropoda</taxon>
        <taxon>Heterobranchia</taxon>
        <taxon>Euthyneura</taxon>
        <taxon>Panpulmonata</taxon>
        <taxon>Sacoglossa</taxon>
        <taxon>Placobranchoidea</taxon>
        <taxon>Plakobranchidae</taxon>
        <taxon>Plakobranchus</taxon>
    </lineage>
</organism>
<dbReference type="EMBL" id="BLXT01004061">
    <property type="protein sequence ID" value="GFO09199.1"/>
    <property type="molecule type" value="Genomic_DNA"/>
</dbReference>
<gene>
    <name evidence="1" type="ORF">PoB_003570400</name>
</gene>
<evidence type="ECO:0000313" key="2">
    <source>
        <dbReference type="Proteomes" id="UP000735302"/>
    </source>
</evidence>
<accession>A0AAV4AN25</accession>
<dbReference type="AlphaFoldDB" id="A0AAV4AN25"/>
<proteinExistence type="predicted"/>